<protein>
    <submittedName>
        <fullName evidence="2">Esterase family protein</fullName>
    </submittedName>
</protein>
<dbReference type="InterPro" id="IPR029058">
    <property type="entry name" value="AB_hydrolase_fold"/>
</dbReference>
<dbReference type="PANTHER" id="PTHR48098:SF6">
    <property type="entry name" value="FERRI-BACILLIBACTIN ESTERASE BESA"/>
    <property type="match status" value="1"/>
</dbReference>
<keyword evidence="1" id="KW-0732">Signal</keyword>
<dbReference type="Gene3D" id="1.25.40.10">
    <property type="entry name" value="Tetratricopeptide repeat domain"/>
    <property type="match status" value="1"/>
</dbReference>
<evidence type="ECO:0000313" key="3">
    <source>
        <dbReference type="Proteomes" id="UP001199314"/>
    </source>
</evidence>
<dbReference type="InterPro" id="IPR011990">
    <property type="entry name" value="TPR-like_helical_dom_sf"/>
</dbReference>
<dbReference type="Pfam" id="PF00756">
    <property type="entry name" value="Esterase"/>
    <property type="match status" value="1"/>
</dbReference>
<feature type="chain" id="PRO_5047449165" evidence="1">
    <location>
        <begin position="21"/>
        <end position="381"/>
    </location>
</feature>
<gene>
    <name evidence="2" type="ORF">LB452_01805</name>
</gene>
<evidence type="ECO:0000256" key="1">
    <source>
        <dbReference type="SAM" id="SignalP"/>
    </source>
</evidence>
<dbReference type="InterPro" id="IPR000801">
    <property type="entry name" value="Esterase-like"/>
</dbReference>
<dbReference type="PANTHER" id="PTHR48098">
    <property type="entry name" value="ENTEROCHELIN ESTERASE-RELATED"/>
    <property type="match status" value="1"/>
</dbReference>
<reference evidence="3" key="1">
    <citation type="submission" date="2023-07" db="EMBL/GenBank/DDBJ databases">
        <title>Novel species isolated from saline lakes on Tibetan Plateau.</title>
        <authorList>
            <person name="Lu H."/>
        </authorList>
    </citation>
    <scope>NUCLEOTIDE SEQUENCE [LARGE SCALE GENOMIC DNA]</scope>
    <source>
        <strain evidence="3">CAK8W</strain>
    </source>
</reference>
<evidence type="ECO:0000313" key="2">
    <source>
        <dbReference type="EMBL" id="MBZ9777644.1"/>
    </source>
</evidence>
<dbReference type="Gene3D" id="3.40.50.1820">
    <property type="entry name" value="alpha/beta hydrolase"/>
    <property type="match status" value="1"/>
</dbReference>
<name>A0ABS7XFB7_9FLAO</name>
<feature type="signal peptide" evidence="1">
    <location>
        <begin position="1"/>
        <end position="20"/>
    </location>
</feature>
<dbReference type="SUPFAM" id="SSF53474">
    <property type="entry name" value="alpha/beta-Hydrolases"/>
    <property type="match status" value="1"/>
</dbReference>
<dbReference type="EMBL" id="JAIQZE010000001">
    <property type="protein sequence ID" value="MBZ9777644.1"/>
    <property type="molecule type" value="Genomic_DNA"/>
</dbReference>
<dbReference type="Proteomes" id="UP001199314">
    <property type="component" value="Unassembled WGS sequence"/>
</dbReference>
<organism evidence="2 3">
    <name type="scientific">Psychroflexus longus</name>
    <dbReference type="NCBI Taxonomy" id="2873596"/>
    <lineage>
        <taxon>Bacteria</taxon>
        <taxon>Pseudomonadati</taxon>
        <taxon>Bacteroidota</taxon>
        <taxon>Flavobacteriia</taxon>
        <taxon>Flavobacteriales</taxon>
        <taxon>Flavobacteriaceae</taxon>
        <taxon>Psychroflexus</taxon>
    </lineage>
</organism>
<comment type="caution">
    <text evidence="2">The sequence shown here is derived from an EMBL/GenBank/DDBJ whole genome shotgun (WGS) entry which is preliminary data.</text>
</comment>
<sequence length="381" mass="44069">MKLILISFLCFITFSKSCFSQTEYIEVTSSILKETRQIKLQLPRNYSSSNKEYPVIIVLDGDYLFEPFAGNADYLSYWEIIPESIVIGINQSGHRMKDGNIDPESGLPSTTGADFFEFIGFEVLKYVDENYRTTPFTIVAGLDYMANLSNFYLLKENPLFNGYINFSPDTDPKLPERLKKKLDKIDSKIWYYLATSEYDIPELKNKAKELDSYLSICNNPNFNYQYEIIEDADHFSFVADAIPKSLISIFSTYGPISDFEYETKFLEAKSPANTLEDKYLTIQELYAIEIPIRTVDFLKTADAIEEKKLWEDYRELSKLAKKQSPNTVLYNYFQGRYYEKIGEPNRAIKEYQAAYGLEKAGYLNSEVLLAKADELKRIYGN</sequence>
<accession>A0ABS7XFB7</accession>
<dbReference type="RefSeq" id="WP_224460008.1">
    <property type="nucleotide sequence ID" value="NZ_JAIQZE010000001.1"/>
</dbReference>
<keyword evidence="3" id="KW-1185">Reference proteome</keyword>
<dbReference type="InterPro" id="IPR050583">
    <property type="entry name" value="Mycobacterial_A85_antigen"/>
</dbReference>
<proteinExistence type="predicted"/>